<gene>
    <name evidence="3" type="ORF">CQ13_12945</name>
</gene>
<dbReference type="AlphaFoldDB" id="A0A0R3MB87"/>
<evidence type="ECO:0000259" key="2">
    <source>
        <dbReference type="Pfam" id="PF01425"/>
    </source>
</evidence>
<evidence type="ECO:0000313" key="3">
    <source>
        <dbReference type="EMBL" id="KRR17083.1"/>
    </source>
</evidence>
<dbReference type="OrthoDB" id="9777859at2"/>
<feature type="domain" description="Amidase" evidence="2">
    <location>
        <begin position="41"/>
        <end position="429"/>
    </location>
</feature>
<comment type="caution">
    <text evidence="3">The sequence shown here is derived from an EMBL/GenBank/DDBJ whole genome shotgun (WGS) entry which is preliminary data.</text>
</comment>
<protein>
    <submittedName>
        <fullName evidence="3">2-alkenal reductase</fullName>
    </submittedName>
</protein>
<reference evidence="3 4" key="1">
    <citation type="submission" date="2014-03" db="EMBL/GenBank/DDBJ databases">
        <title>Bradyrhizobium valentinum sp. nov., isolated from effective nodules of Lupinus mariae-josephae, a lupine endemic of basic-lime soils in Eastern Spain.</title>
        <authorList>
            <person name="Duran D."/>
            <person name="Rey L."/>
            <person name="Navarro A."/>
            <person name="Busquets A."/>
            <person name="Imperial J."/>
            <person name="Ruiz-Argueso T."/>
        </authorList>
    </citation>
    <scope>NUCLEOTIDE SEQUENCE [LARGE SCALE GENOMIC DNA]</scope>
    <source>
        <strain evidence="3 4">Ro19</strain>
    </source>
</reference>
<comment type="similarity">
    <text evidence="1">Belongs to the amidase family.</text>
</comment>
<dbReference type="InterPro" id="IPR000120">
    <property type="entry name" value="Amidase"/>
</dbReference>
<dbReference type="RefSeq" id="WP_057847824.1">
    <property type="nucleotide sequence ID" value="NZ_LLYA01000214.1"/>
</dbReference>
<proteinExistence type="inferred from homology"/>
<dbReference type="PANTHER" id="PTHR11895">
    <property type="entry name" value="TRANSAMIDASE"/>
    <property type="match status" value="1"/>
</dbReference>
<dbReference type="Gene3D" id="3.90.1300.10">
    <property type="entry name" value="Amidase signature (AS) domain"/>
    <property type="match status" value="1"/>
</dbReference>
<evidence type="ECO:0000313" key="4">
    <source>
        <dbReference type="Proteomes" id="UP000052023"/>
    </source>
</evidence>
<evidence type="ECO:0000256" key="1">
    <source>
        <dbReference type="ARBA" id="ARBA00009199"/>
    </source>
</evidence>
<dbReference type="InterPro" id="IPR023631">
    <property type="entry name" value="Amidase_dom"/>
</dbReference>
<organism evidence="3 4">
    <name type="scientific">Bradyrhizobium retamae</name>
    <dbReference type="NCBI Taxonomy" id="1300035"/>
    <lineage>
        <taxon>Bacteria</taxon>
        <taxon>Pseudomonadati</taxon>
        <taxon>Pseudomonadota</taxon>
        <taxon>Alphaproteobacteria</taxon>
        <taxon>Hyphomicrobiales</taxon>
        <taxon>Nitrobacteraceae</taxon>
        <taxon>Bradyrhizobium</taxon>
    </lineage>
</organism>
<dbReference type="EMBL" id="LLYA01000214">
    <property type="protein sequence ID" value="KRR17083.1"/>
    <property type="molecule type" value="Genomic_DNA"/>
</dbReference>
<dbReference type="Pfam" id="PF01425">
    <property type="entry name" value="Amidase"/>
    <property type="match status" value="1"/>
</dbReference>
<accession>A0A0R3MB87</accession>
<keyword evidence="4" id="KW-1185">Reference proteome</keyword>
<dbReference type="SUPFAM" id="SSF75304">
    <property type="entry name" value="Amidase signature (AS) enzymes"/>
    <property type="match status" value="1"/>
</dbReference>
<dbReference type="Proteomes" id="UP000052023">
    <property type="component" value="Unassembled WGS sequence"/>
</dbReference>
<sequence length="450" mass="48023">MNDISGTQRLALVSNSKRLNELSARTIVSAIRDRRLTATSVMEACLERIAAREPQVKAWSFLDADLARERARLADEWQAAGFPLGPLHGLPVGVKDVFDTSDMPSEYGSGSLRGRRPTEDADAVSVLHRAGALIIGKTTTSEFGMYHPSPTHNPLDLLRSPGVSSAGSAAAVVDHMVPLALGTQHTASTTLPASFCGAFAFKPSLGFTSMRGSNVLVPRMAHVGLMARSADDLALFAGAFDRRLAEVEALRHPPRLGLVRGPGWHMASPDARQTLDRLVAGLPATVVAVDLPCEFDMALEVVLGLLNAHLAHRFGALPDETFRSFCPPLQEGIVAGRALSAARYLELETMADRLTALAAELFHDHDALITLSAPGEATRLEEGPGSGAMSMPWSLCGLPTVSLPLLRGMNGMPIGVQLVGRQGADRNLLRVAAWLTDATTLNDMSSHEQT</sequence>
<dbReference type="GO" id="GO:0003824">
    <property type="term" value="F:catalytic activity"/>
    <property type="evidence" value="ECO:0007669"/>
    <property type="project" value="InterPro"/>
</dbReference>
<name>A0A0R3MB87_9BRAD</name>
<dbReference type="PANTHER" id="PTHR11895:SF7">
    <property type="entry name" value="GLUTAMYL-TRNA(GLN) AMIDOTRANSFERASE SUBUNIT A, MITOCHONDRIAL"/>
    <property type="match status" value="1"/>
</dbReference>
<dbReference type="InterPro" id="IPR036928">
    <property type="entry name" value="AS_sf"/>
</dbReference>